<dbReference type="EMBL" id="JAODUO010000308">
    <property type="protein sequence ID" value="KAK2183517.1"/>
    <property type="molecule type" value="Genomic_DNA"/>
</dbReference>
<organism evidence="1 2">
    <name type="scientific">Ridgeia piscesae</name>
    <name type="common">Tubeworm</name>
    <dbReference type="NCBI Taxonomy" id="27915"/>
    <lineage>
        <taxon>Eukaryota</taxon>
        <taxon>Metazoa</taxon>
        <taxon>Spiralia</taxon>
        <taxon>Lophotrochozoa</taxon>
        <taxon>Annelida</taxon>
        <taxon>Polychaeta</taxon>
        <taxon>Sedentaria</taxon>
        <taxon>Canalipalpata</taxon>
        <taxon>Sabellida</taxon>
        <taxon>Siboglinidae</taxon>
        <taxon>Ridgeia</taxon>
    </lineage>
</organism>
<dbReference type="AlphaFoldDB" id="A0AAD9NUQ7"/>
<proteinExistence type="predicted"/>
<evidence type="ECO:0000313" key="1">
    <source>
        <dbReference type="EMBL" id="KAK2183517.1"/>
    </source>
</evidence>
<gene>
    <name evidence="1" type="ORF">NP493_308g01003</name>
</gene>
<name>A0AAD9NUQ7_RIDPI</name>
<comment type="caution">
    <text evidence="1">The sequence shown here is derived from an EMBL/GenBank/DDBJ whole genome shotgun (WGS) entry which is preliminary data.</text>
</comment>
<accession>A0AAD9NUQ7</accession>
<dbReference type="Proteomes" id="UP001209878">
    <property type="component" value="Unassembled WGS sequence"/>
</dbReference>
<dbReference type="PANTHER" id="PTHR16897">
    <property type="entry name" value="OS10G0105400 PROTEIN"/>
    <property type="match status" value="1"/>
</dbReference>
<protein>
    <submittedName>
        <fullName evidence="1">Uncharacterized protein</fullName>
    </submittedName>
</protein>
<evidence type="ECO:0000313" key="2">
    <source>
        <dbReference type="Proteomes" id="UP001209878"/>
    </source>
</evidence>
<dbReference type="PANTHER" id="PTHR16897:SF2">
    <property type="entry name" value="OS03G0226600 PROTEIN"/>
    <property type="match status" value="1"/>
</dbReference>
<keyword evidence="2" id="KW-1185">Reference proteome</keyword>
<reference evidence="1" key="1">
    <citation type="journal article" date="2023" name="Mol. Biol. Evol.">
        <title>Third-Generation Sequencing Reveals the Adaptive Role of the Epigenome in Three Deep-Sea Polychaetes.</title>
        <authorList>
            <person name="Perez M."/>
            <person name="Aroh O."/>
            <person name="Sun Y."/>
            <person name="Lan Y."/>
            <person name="Juniper S.K."/>
            <person name="Young C.R."/>
            <person name="Angers B."/>
            <person name="Qian P.Y."/>
        </authorList>
    </citation>
    <scope>NUCLEOTIDE SEQUENCE</scope>
    <source>
        <strain evidence="1">R07B-5</strain>
    </source>
</reference>
<sequence length="133" mass="15410">MPTCYCIPKDNECYMRYYQLTTDMSKMTIPYGHHDYDYNLVITVINNAMLVTILKYKARLDITIDISPPLHGVVLDSVQPLPDIDYQQSYTQDAWWQGFFDRESNVEFYQYAFAERCLTAGEFSVPATGLVGH</sequence>